<dbReference type="PANTHER" id="PTHR38699">
    <property type="entry name" value="CHROMOSOME 1, WHOLE GENOME SHOTGUN SEQUENCE"/>
    <property type="match status" value="1"/>
</dbReference>
<evidence type="ECO:0000313" key="3">
    <source>
        <dbReference type="Proteomes" id="UP000054886"/>
    </source>
</evidence>
<keyword evidence="1" id="KW-0472">Membrane</keyword>
<keyword evidence="1" id="KW-1133">Transmembrane helix</keyword>
<dbReference type="VEuPathDB" id="FungiDB:GVI51_D05115"/>
<feature type="transmembrane region" description="Helical" evidence="1">
    <location>
        <begin position="56"/>
        <end position="77"/>
    </location>
</feature>
<sequence length="108" mass="12044">MNGVIKIPDTRFEQTFRRAIDREVAKQNALSGKSTDDKKSGPSAYVICKVVVRDVLLMPFIQSVLWTGFLLGLKPWLRMVVGFGRRTGEYLNRALYGGRLPGGKTATI</sequence>
<evidence type="ECO:0000256" key="1">
    <source>
        <dbReference type="SAM" id="Phobius"/>
    </source>
</evidence>
<proteinExistence type="predicted"/>
<gene>
    <name evidence="2" type="ORF">AO440_000824</name>
</gene>
<dbReference type="Proteomes" id="UP000054886">
    <property type="component" value="Unassembled WGS sequence"/>
</dbReference>
<dbReference type="OrthoDB" id="2430343at2759"/>
<dbReference type="VEuPathDB" id="FungiDB:GWK60_D05335"/>
<organism evidence="2 3">
    <name type="scientific">Candida glabrata</name>
    <name type="common">Yeast</name>
    <name type="synonym">Torulopsis glabrata</name>
    <dbReference type="NCBI Taxonomy" id="5478"/>
    <lineage>
        <taxon>Eukaryota</taxon>
        <taxon>Fungi</taxon>
        <taxon>Dikarya</taxon>
        <taxon>Ascomycota</taxon>
        <taxon>Saccharomycotina</taxon>
        <taxon>Saccharomycetes</taxon>
        <taxon>Saccharomycetales</taxon>
        <taxon>Saccharomycetaceae</taxon>
        <taxon>Nakaseomyces</taxon>
    </lineage>
</organism>
<dbReference type="PANTHER" id="PTHR38699:SF1">
    <property type="entry name" value="MITOPHAGY RECEPTOR ATG43"/>
    <property type="match status" value="1"/>
</dbReference>
<dbReference type="VEuPathDB" id="FungiDB:B1J91_D05148g"/>
<dbReference type="PhylomeDB" id="A0A0W0CUK1"/>
<name>A0A0W0CUK1_CANGB</name>
<evidence type="ECO:0000313" key="2">
    <source>
        <dbReference type="EMBL" id="KTB00823.1"/>
    </source>
</evidence>
<protein>
    <submittedName>
        <fullName evidence="2">Uncharacterized protein</fullName>
    </submittedName>
</protein>
<keyword evidence="1" id="KW-0812">Transmembrane</keyword>
<dbReference type="VEuPathDB" id="FungiDB:CAGL0D05148g"/>
<accession>A0A0W0CUK1</accession>
<dbReference type="VEuPathDB" id="FungiDB:GW608_D05379"/>
<comment type="caution">
    <text evidence="2">The sequence shown here is derived from an EMBL/GenBank/DDBJ whole genome shotgun (WGS) entry which is preliminary data.</text>
</comment>
<dbReference type="EMBL" id="LLZZ01000135">
    <property type="protein sequence ID" value="KTB00823.1"/>
    <property type="molecule type" value="Genomic_DNA"/>
</dbReference>
<dbReference type="GO" id="GO:0140580">
    <property type="term" value="F:mitochondrion autophagosome adaptor activity"/>
    <property type="evidence" value="ECO:0007669"/>
    <property type="project" value="InterPro"/>
</dbReference>
<dbReference type="GO" id="GO:0000423">
    <property type="term" value="P:mitophagy"/>
    <property type="evidence" value="ECO:0007669"/>
    <property type="project" value="InterPro"/>
</dbReference>
<dbReference type="InterPro" id="IPR013898">
    <property type="entry name" value="Atg43"/>
</dbReference>
<dbReference type="OMA" id="QGFLWTG"/>
<reference evidence="2 3" key="1">
    <citation type="submission" date="2015-10" db="EMBL/GenBank/DDBJ databases">
        <title>Draft genomes sequences of Candida glabrata isolates 1A, 1B, 2A, 2B, 3A and 3B.</title>
        <authorList>
            <person name="Haavelsrud O.E."/>
            <person name="Gaustad P."/>
        </authorList>
    </citation>
    <scope>NUCLEOTIDE SEQUENCE [LARGE SCALE GENOMIC DNA]</scope>
    <source>
        <strain evidence="2">910700640</strain>
    </source>
</reference>
<dbReference type="AlphaFoldDB" id="A0A0W0CUK1"/>